<feature type="compositionally biased region" description="Acidic residues" evidence="1">
    <location>
        <begin position="754"/>
        <end position="774"/>
    </location>
</feature>
<dbReference type="PANTHER" id="PTHR14187">
    <property type="entry name" value="ALPHA KINASE/ELONGATION FACTOR 2 KINASE"/>
    <property type="match status" value="1"/>
</dbReference>
<evidence type="ECO:0000313" key="2">
    <source>
        <dbReference type="EMBL" id="GBG31564.1"/>
    </source>
</evidence>
<feature type="region of interest" description="Disordered" evidence="1">
    <location>
        <begin position="746"/>
        <end position="774"/>
    </location>
</feature>
<feature type="compositionally biased region" description="Basic residues" evidence="1">
    <location>
        <begin position="1"/>
        <end position="15"/>
    </location>
</feature>
<dbReference type="PANTHER" id="PTHR14187:SF5">
    <property type="entry name" value="HEAT SHOCK 70 KDA PROTEIN 12A"/>
    <property type="match status" value="1"/>
</dbReference>
<comment type="caution">
    <text evidence="2">The sequence shown here is derived from an EMBL/GenBank/DDBJ whole genome shotgun (WGS) entry which is preliminary data.</text>
</comment>
<organism evidence="2 3">
    <name type="scientific">Hondaea fermentalgiana</name>
    <dbReference type="NCBI Taxonomy" id="2315210"/>
    <lineage>
        <taxon>Eukaryota</taxon>
        <taxon>Sar</taxon>
        <taxon>Stramenopiles</taxon>
        <taxon>Bigyra</taxon>
        <taxon>Labyrinthulomycetes</taxon>
        <taxon>Thraustochytrida</taxon>
        <taxon>Thraustochytriidae</taxon>
        <taxon>Hondaea</taxon>
    </lineage>
</organism>
<dbReference type="AlphaFoldDB" id="A0A2R5GUJ7"/>
<keyword evidence="2" id="KW-0346">Stress response</keyword>
<dbReference type="Gene3D" id="3.30.420.40">
    <property type="match status" value="1"/>
</dbReference>
<dbReference type="SUPFAM" id="SSF53067">
    <property type="entry name" value="Actin-like ATPase domain"/>
    <property type="match status" value="2"/>
</dbReference>
<dbReference type="OrthoDB" id="2963168at2759"/>
<dbReference type="CDD" id="cd10229">
    <property type="entry name" value="ASKHA_NBD_HSP70_HSPA12"/>
    <property type="match status" value="1"/>
</dbReference>
<reference evidence="2 3" key="1">
    <citation type="submission" date="2017-12" db="EMBL/GenBank/DDBJ databases">
        <title>Sequencing, de novo assembly and annotation of complete genome of a new Thraustochytrid species, strain FCC1311.</title>
        <authorList>
            <person name="Sedici K."/>
            <person name="Godart F."/>
            <person name="Aiese Cigliano R."/>
            <person name="Sanseverino W."/>
            <person name="Barakat M."/>
            <person name="Ortet P."/>
            <person name="Marechal E."/>
            <person name="Cagnac O."/>
            <person name="Amato A."/>
        </authorList>
    </citation>
    <scope>NUCLEOTIDE SEQUENCE [LARGE SCALE GENOMIC DNA]</scope>
</reference>
<dbReference type="EMBL" id="BEYU01000100">
    <property type="protein sequence ID" value="GBG31564.1"/>
    <property type="molecule type" value="Genomic_DNA"/>
</dbReference>
<gene>
    <name evidence="2" type="ORF">FCC1311_077882</name>
</gene>
<feature type="compositionally biased region" description="Basic and acidic residues" evidence="1">
    <location>
        <begin position="31"/>
        <end position="44"/>
    </location>
</feature>
<evidence type="ECO:0000313" key="3">
    <source>
        <dbReference type="Proteomes" id="UP000241890"/>
    </source>
</evidence>
<feature type="region of interest" description="Disordered" evidence="1">
    <location>
        <begin position="1"/>
        <end position="63"/>
    </location>
</feature>
<dbReference type="InterPro" id="IPR043129">
    <property type="entry name" value="ATPase_NBD"/>
</dbReference>
<accession>A0A2R5GUJ7</accession>
<name>A0A2R5GUJ7_9STRA</name>
<keyword evidence="3" id="KW-1185">Reference proteome</keyword>
<evidence type="ECO:0000256" key="1">
    <source>
        <dbReference type="SAM" id="MobiDB-lite"/>
    </source>
</evidence>
<dbReference type="Proteomes" id="UP000241890">
    <property type="component" value="Unassembled WGS sequence"/>
</dbReference>
<protein>
    <submittedName>
        <fullName evidence="2">Heat shock 70 kDa protein 12A</fullName>
    </submittedName>
</protein>
<proteinExistence type="predicted"/>
<dbReference type="InParanoid" id="A0A2R5GUJ7"/>
<sequence>MTRLNGRRTSLRKSLMRSIGSSATPSSPGDEEARSSVRSSEVHTEGTASWALDGTSMGDDEDPDFAFLDGPAREKKAVVAIDFGTTNTGLAYGMTAKRRVHILREKEPTCALFDRKGSRKKKLIEFGQAARDSWRRSQAGQQLVATFFATEQTGWNANQIYIDQAIKMELYEATKGNDEALEEQAVKDAGGITYFEVVSSILGYLRKSALREIAKRENETLDTMDVLWVITVPSVWRESDKQFMRRCAFEGDLITDEFSGDLVIALESECAAVWAEAVIAQTDEDESTQLKPGQKVVCLDCGGGTVDVAAIALLEPEEGSNAGQDEGAEKELRMSQLLPPTGLHIGAKDVDKQFFHFLGALLGESALETALNTPDVRLELQDGWERIKLSLKPTSFDVDNGVKVKFSLEATLMELGLKLHDIVPRFNRGSKIMYDSSPIKIDYKRTLTRPSTTILLPPSLFRYCFDYVVDSIVELTKDTIIGRLSLAEVDHIILFGGLGGSCYLKKKLHEAFQEDTHILIHVAHKPNLTVMKGAVKFGFYPSIIRSRRARVTVGIKVTMPFQRSKHNKKPHIRHRAYDKVRREYYIKDAFKTFVRRGQLVDVEREYSHTFEPASSAVSQIKFDIYATPNEECDYVTEPGCQKLATIWIDVNKGEMRRVICSLSFGYTEITAKVIDTDGEILHHVPVVYYREVEEAILRAAVAQEQMETMGQYDLASALSNRLAAHFGDEEAANFVSRLGIQDYSAQPSVKVDADENADDDIDDDQDDDDNDDDE</sequence>